<evidence type="ECO:0000313" key="3">
    <source>
        <dbReference type="Proteomes" id="UP000198654"/>
    </source>
</evidence>
<protein>
    <submittedName>
        <fullName evidence="2">Uncharacterized protein</fullName>
    </submittedName>
</protein>
<evidence type="ECO:0000256" key="1">
    <source>
        <dbReference type="SAM" id="MobiDB-lite"/>
    </source>
</evidence>
<dbReference type="Proteomes" id="UP000198654">
    <property type="component" value="Unassembled WGS sequence"/>
</dbReference>
<keyword evidence="3" id="KW-1185">Reference proteome</keyword>
<proteinExistence type="predicted"/>
<gene>
    <name evidence="2" type="ORF">SAMN05661010_02509</name>
</gene>
<feature type="region of interest" description="Disordered" evidence="1">
    <location>
        <begin position="353"/>
        <end position="376"/>
    </location>
</feature>
<dbReference type="STRING" id="119000.SAMN05661010_02509"/>
<reference evidence="2 3" key="1">
    <citation type="submission" date="2016-10" db="EMBL/GenBank/DDBJ databases">
        <authorList>
            <person name="de Groot N.N."/>
        </authorList>
    </citation>
    <scope>NUCLEOTIDE SEQUENCE [LARGE SCALE GENOMIC DNA]</scope>
    <source>
        <strain evidence="2 3">DSM 14789</strain>
    </source>
</reference>
<evidence type="ECO:0000313" key="2">
    <source>
        <dbReference type="EMBL" id="SDL77430.1"/>
    </source>
</evidence>
<name>A0A1G9MT63_9GAMM</name>
<dbReference type="AlphaFoldDB" id="A0A1G9MT63"/>
<accession>A0A1G9MT63</accession>
<dbReference type="EMBL" id="FNGI01000007">
    <property type="protein sequence ID" value="SDL77430.1"/>
    <property type="molecule type" value="Genomic_DNA"/>
</dbReference>
<sequence length="481" mass="52297">MTDAEYQAWLADLTAPRIVLCELDYAGGTEHVASHPYVSGPTDVPAHQVYDDLLAEAIDIETRIDGLIRFGEISLVDDGSLWRWVSRAWNGHAVRLYLGGPDWPLADFRLHARGTNAGVIESRRGVLAFGVTDQSAQLDEPIDTGSLPNGAGAVPLALGSVYNAPAYRSSTTALEYTASYLPVTALTPKDSGNPVPHTDNLANGRFTLANATQASLTVDIEEQHNTPALIAQWVADQYGIAIGELSLPAYRVGLYYNATVTGRQILDELCRGLGAYWYLNALGELVVRQHTIPGAAEVVVSIDDIEWGQISLAETEQPWRSLTLRWGRNHAPLDSVAGVIEDNDATAASRLKREWSESTTSQGVDAHPQAEDATRDSCIQREADAVLERDRLITLRPVRADVWEIDVFLSTIRTGQAIEVEHAAVERMIGRVIGVNRSPTRGTTTLRVWFPVPWPPGDLGAAVDALDIAVNETLPALFAEA</sequence>
<organism evidence="2 3">
    <name type="scientific">Modicisalibacter muralis</name>
    <dbReference type="NCBI Taxonomy" id="119000"/>
    <lineage>
        <taxon>Bacteria</taxon>
        <taxon>Pseudomonadati</taxon>
        <taxon>Pseudomonadota</taxon>
        <taxon>Gammaproteobacteria</taxon>
        <taxon>Oceanospirillales</taxon>
        <taxon>Halomonadaceae</taxon>
        <taxon>Modicisalibacter</taxon>
    </lineage>
</organism>